<name>A0ABY3RDI5_9BRAD</name>
<keyword evidence="3" id="KW-1185">Reference proteome</keyword>
<protein>
    <submittedName>
        <fullName evidence="2">Uncharacterized protein</fullName>
    </submittedName>
</protein>
<dbReference type="RefSeq" id="WP_231322940.1">
    <property type="nucleotide sequence ID" value="NZ_CP088156.1"/>
</dbReference>
<dbReference type="Proteomes" id="UP001431010">
    <property type="component" value="Chromosome"/>
</dbReference>
<feature type="compositionally biased region" description="Basic and acidic residues" evidence="1">
    <location>
        <begin position="1"/>
        <end position="20"/>
    </location>
</feature>
<evidence type="ECO:0000313" key="2">
    <source>
        <dbReference type="EMBL" id="UFZ05153.1"/>
    </source>
</evidence>
<gene>
    <name evidence="2" type="ORF">LQG66_02180</name>
</gene>
<evidence type="ECO:0000313" key="3">
    <source>
        <dbReference type="Proteomes" id="UP001431010"/>
    </source>
</evidence>
<organism evidence="2 3">
    <name type="scientific">Bradyrhizobium ontarionense</name>
    <dbReference type="NCBI Taxonomy" id="2898149"/>
    <lineage>
        <taxon>Bacteria</taxon>
        <taxon>Pseudomonadati</taxon>
        <taxon>Pseudomonadota</taxon>
        <taxon>Alphaproteobacteria</taxon>
        <taxon>Hyphomicrobiales</taxon>
        <taxon>Nitrobacteraceae</taxon>
        <taxon>Bradyrhizobium</taxon>
    </lineage>
</organism>
<sequence>MLDMTEDRRDQDGRQMKTEQRIPAVGRIFVDLGRRMGGIGDVNSDKRGVPE</sequence>
<reference evidence="2" key="1">
    <citation type="journal article" date="2024" name="Antonie Van Leeuwenhoek">
        <title>Bradyrhizobium ontarionense sp. nov., a novel bacterial symbiont isolated from Aeschynomene indica (Indian jointvetch), harbours photosynthesis, nitrogen fixation and nitrous oxide (N2O) reductase genes.</title>
        <authorList>
            <person name="Bromfield E.S.P."/>
            <person name="Cloutier S."/>
        </authorList>
    </citation>
    <scope>NUCLEOTIDE SEQUENCE</scope>
    <source>
        <strain evidence="2">A19</strain>
    </source>
</reference>
<evidence type="ECO:0000256" key="1">
    <source>
        <dbReference type="SAM" id="MobiDB-lite"/>
    </source>
</evidence>
<accession>A0ABY3RDI5</accession>
<dbReference type="EMBL" id="CP088156">
    <property type="protein sequence ID" value="UFZ05153.1"/>
    <property type="molecule type" value="Genomic_DNA"/>
</dbReference>
<proteinExistence type="predicted"/>
<feature type="region of interest" description="Disordered" evidence="1">
    <location>
        <begin position="1"/>
        <end position="22"/>
    </location>
</feature>